<evidence type="ECO:0000259" key="10">
    <source>
        <dbReference type="Pfam" id="PF12323"/>
    </source>
</evidence>
<keyword evidence="6" id="KW-0238">DNA-binding</keyword>
<dbReference type="InterPro" id="IPR021027">
    <property type="entry name" value="Transposase_put_HTH"/>
</dbReference>
<dbReference type="NCBIfam" id="TIGR01766">
    <property type="entry name" value="IS200/IS605 family accessory protein TnpB-like domain"/>
    <property type="match status" value="1"/>
</dbReference>
<dbReference type="RefSeq" id="WP_119986754.1">
    <property type="nucleotide sequence ID" value="NZ_CP032489.1"/>
</dbReference>
<organism evidence="11 12">
    <name type="scientific">Arachidicoccus soli</name>
    <dbReference type="NCBI Taxonomy" id="2341117"/>
    <lineage>
        <taxon>Bacteria</taxon>
        <taxon>Pseudomonadati</taxon>
        <taxon>Bacteroidota</taxon>
        <taxon>Chitinophagia</taxon>
        <taxon>Chitinophagales</taxon>
        <taxon>Chitinophagaceae</taxon>
        <taxon>Arachidicoccus</taxon>
    </lineage>
</organism>
<dbReference type="InterPro" id="IPR001959">
    <property type="entry name" value="Transposase"/>
</dbReference>
<evidence type="ECO:0000259" key="8">
    <source>
        <dbReference type="Pfam" id="PF01385"/>
    </source>
</evidence>
<name>A0A386HQ18_9BACT</name>
<evidence type="ECO:0000256" key="6">
    <source>
        <dbReference type="ARBA" id="ARBA00023125"/>
    </source>
</evidence>
<dbReference type="PANTHER" id="PTHR30405:SF11">
    <property type="entry name" value="RNA-GUIDED DNA ENDONUCLEASE RV2885C-RELATED"/>
    <property type="match status" value="1"/>
</dbReference>
<evidence type="ECO:0000313" key="12">
    <source>
        <dbReference type="Proteomes" id="UP000266118"/>
    </source>
</evidence>
<evidence type="ECO:0000256" key="5">
    <source>
        <dbReference type="ARBA" id="ARBA00022833"/>
    </source>
</evidence>
<keyword evidence="5" id="KW-0862">Zinc</keyword>
<keyword evidence="7" id="KW-0233">DNA recombination</keyword>
<comment type="similarity">
    <text evidence="1">In the C-terminal section; belongs to the transposase 35 family.</text>
</comment>
<dbReference type="PANTHER" id="PTHR30405">
    <property type="entry name" value="TRANSPOSASE"/>
    <property type="match status" value="1"/>
</dbReference>
<dbReference type="Pfam" id="PF12323">
    <property type="entry name" value="HTH_OrfB_IS605"/>
    <property type="match status" value="1"/>
</dbReference>
<evidence type="ECO:0000256" key="4">
    <source>
        <dbReference type="ARBA" id="ARBA00022723"/>
    </source>
</evidence>
<evidence type="ECO:0000256" key="1">
    <source>
        <dbReference type="ARBA" id="ARBA00008761"/>
    </source>
</evidence>
<dbReference type="OrthoDB" id="1551477at2"/>
<proteinExistence type="inferred from homology"/>
<keyword evidence="3" id="KW-0815">Transposition</keyword>
<dbReference type="Proteomes" id="UP000266118">
    <property type="component" value="Chromosome"/>
</dbReference>
<dbReference type="GO" id="GO:0003677">
    <property type="term" value="F:DNA binding"/>
    <property type="evidence" value="ECO:0007669"/>
    <property type="project" value="UniProtKB-KW"/>
</dbReference>
<sequence>MLKAYKYCLLPTEEQKQQLAKFFGSCRFVFNLGLETKMQAWTTARKHLTCIDLANQMKELKDTEATWLQECPSQTLQMSLRNLDNAYTQFFKGGGFPKFKSKHRKQSIQFPQGVKTDFENSIIFLPKLKNVTCIFHRQFKGEIKTVTVSRTSTGKYFVSILVENQKQLPKKKPVMQKTTVGIDMGVKTFATLSDGTTFDNPKHLRNNLRRLRVEQRKLSRRFKRGAKEQSKNFLKQKLVVAKLHEHIKNQREDYLHKASTHIIRSYNSICLEDLNIKGMMQNEKLALAIGEVGWHKFKTMLEYKAEWYGKNILYIGRFQPSSKLCSHCGHIFKELSLKDRSWTCQSCGTHHERDENAALNIKTFGLRIKPSTVNVSH</sequence>
<keyword evidence="4" id="KW-0479">Metal-binding</keyword>
<dbReference type="GO" id="GO:0032196">
    <property type="term" value="P:transposition"/>
    <property type="evidence" value="ECO:0007669"/>
    <property type="project" value="UniProtKB-KW"/>
</dbReference>
<dbReference type="AlphaFoldDB" id="A0A386HQ18"/>
<dbReference type="EMBL" id="CP032489">
    <property type="protein sequence ID" value="AYD47531.1"/>
    <property type="molecule type" value="Genomic_DNA"/>
</dbReference>
<evidence type="ECO:0000256" key="3">
    <source>
        <dbReference type="ARBA" id="ARBA00022578"/>
    </source>
</evidence>
<feature type="domain" description="Probable transposase IS891/IS1136/IS1341" evidence="8">
    <location>
        <begin position="159"/>
        <end position="282"/>
    </location>
</feature>
<comment type="similarity">
    <text evidence="2">In the N-terminal section; belongs to the transposase 2 family.</text>
</comment>
<dbReference type="Pfam" id="PF07282">
    <property type="entry name" value="Cas12f1-like_TNB"/>
    <property type="match status" value="1"/>
</dbReference>
<feature type="domain" description="Transposase putative helix-turn-helix" evidence="10">
    <location>
        <begin position="1"/>
        <end position="45"/>
    </location>
</feature>
<dbReference type="GO" id="GO:0006310">
    <property type="term" value="P:DNA recombination"/>
    <property type="evidence" value="ECO:0007669"/>
    <property type="project" value="UniProtKB-KW"/>
</dbReference>
<evidence type="ECO:0000259" key="9">
    <source>
        <dbReference type="Pfam" id="PF07282"/>
    </source>
</evidence>
<dbReference type="GO" id="GO:0046872">
    <property type="term" value="F:metal ion binding"/>
    <property type="evidence" value="ECO:0007669"/>
    <property type="project" value="UniProtKB-KW"/>
</dbReference>
<accession>A0A386HQ18</accession>
<dbReference type="InterPro" id="IPR010095">
    <property type="entry name" value="Cas12f1-like_TNB"/>
</dbReference>
<dbReference type="Pfam" id="PF01385">
    <property type="entry name" value="OrfB_IS605"/>
    <property type="match status" value="1"/>
</dbReference>
<gene>
    <name evidence="11" type="ORF">D6B99_07890</name>
</gene>
<reference evidence="11 12" key="1">
    <citation type="submission" date="2018-09" db="EMBL/GenBank/DDBJ databases">
        <title>Arachidicoccus sp. nov., a bacterium isolated from soil.</title>
        <authorList>
            <person name="Weon H.-Y."/>
            <person name="Kwon S.-W."/>
            <person name="Lee S.A."/>
        </authorList>
    </citation>
    <scope>NUCLEOTIDE SEQUENCE [LARGE SCALE GENOMIC DNA]</scope>
    <source>
        <strain evidence="11 12">KIS59-12</strain>
    </source>
</reference>
<keyword evidence="12" id="KW-1185">Reference proteome</keyword>
<dbReference type="NCBIfam" id="NF040570">
    <property type="entry name" value="guided_TnpB"/>
    <property type="match status" value="1"/>
</dbReference>
<feature type="domain" description="Cas12f1-like TNB" evidence="9">
    <location>
        <begin position="294"/>
        <end position="361"/>
    </location>
</feature>
<dbReference type="InterPro" id="IPR051399">
    <property type="entry name" value="RNA-guided_DNA_endo/Transpos"/>
</dbReference>
<evidence type="ECO:0000256" key="2">
    <source>
        <dbReference type="ARBA" id="ARBA00011044"/>
    </source>
</evidence>
<protein>
    <submittedName>
        <fullName evidence="11">Transposase</fullName>
    </submittedName>
</protein>
<dbReference type="KEGG" id="ark:D6B99_07890"/>
<evidence type="ECO:0000313" key="11">
    <source>
        <dbReference type="EMBL" id="AYD47531.1"/>
    </source>
</evidence>
<evidence type="ECO:0000256" key="7">
    <source>
        <dbReference type="ARBA" id="ARBA00023172"/>
    </source>
</evidence>